<evidence type="ECO:0000313" key="2">
    <source>
        <dbReference type="EMBL" id="JAH37930.1"/>
    </source>
</evidence>
<accession>A0A0E9SB68</accession>
<keyword evidence="1" id="KW-0812">Transmembrane</keyword>
<protein>
    <submittedName>
        <fullName evidence="2">Uncharacterized protein</fullName>
    </submittedName>
</protein>
<name>A0A0E9SB68_ANGAN</name>
<keyword evidence="1" id="KW-1133">Transmembrane helix</keyword>
<organism evidence="2">
    <name type="scientific">Anguilla anguilla</name>
    <name type="common">European freshwater eel</name>
    <name type="synonym">Muraena anguilla</name>
    <dbReference type="NCBI Taxonomy" id="7936"/>
    <lineage>
        <taxon>Eukaryota</taxon>
        <taxon>Metazoa</taxon>
        <taxon>Chordata</taxon>
        <taxon>Craniata</taxon>
        <taxon>Vertebrata</taxon>
        <taxon>Euteleostomi</taxon>
        <taxon>Actinopterygii</taxon>
        <taxon>Neopterygii</taxon>
        <taxon>Teleostei</taxon>
        <taxon>Anguilliformes</taxon>
        <taxon>Anguillidae</taxon>
        <taxon>Anguilla</taxon>
    </lineage>
</organism>
<dbReference type="EMBL" id="GBXM01070647">
    <property type="protein sequence ID" value="JAH37930.1"/>
    <property type="molecule type" value="Transcribed_RNA"/>
</dbReference>
<proteinExistence type="predicted"/>
<sequence length="142" mass="15738">MYLLASYTGSLVIDNCAEDNATDVLYLHHLTDSSVGCSYLSGSLLLSTYGPSYSLLEVELRGWTVEEPDCRHLLVILNNSTMVSVEDLVKQCEFRRMLTILTCSTGMAVITLLAVGIPLLMCRQRRGAERKSATLRPPRPRA</sequence>
<reference evidence="2" key="2">
    <citation type="journal article" date="2015" name="Fish Shellfish Immunol.">
        <title>Early steps in the European eel (Anguilla anguilla)-Vibrio vulnificus interaction in the gills: Role of the RtxA13 toxin.</title>
        <authorList>
            <person name="Callol A."/>
            <person name="Pajuelo D."/>
            <person name="Ebbesson L."/>
            <person name="Teles M."/>
            <person name="MacKenzie S."/>
            <person name="Amaro C."/>
        </authorList>
    </citation>
    <scope>NUCLEOTIDE SEQUENCE</scope>
</reference>
<reference evidence="2" key="1">
    <citation type="submission" date="2014-11" db="EMBL/GenBank/DDBJ databases">
        <authorList>
            <person name="Amaro Gonzalez C."/>
        </authorList>
    </citation>
    <scope>NUCLEOTIDE SEQUENCE</scope>
</reference>
<keyword evidence="1" id="KW-0472">Membrane</keyword>
<dbReference type="AlphaFoldDB" id="A0A0E9SB68"/>
<evidence type="ECO:0000256" key="1">
    <source>
        <dbReference type="SAM" id="Phobius"/>
    </source>
</evidence>
<feature type="transmembrane region" description="Helical" evidence="1">
    <location>
        <begin position="97"/>
        <end position="121"/>
    </location>
</feature>